<comment type="caution">
    <text evidence="1">The sequence shown here is derived from an EMBL/GenBank/DDBJ whole genome shotgun (WGS) entry which is preliminary data.</text>
</comment>
<dbReference type="STRING" id="60547.GCA_000751215_04362"/>
<dbReference type="AlphaFoldDB" id="A0A069PUN3"/>
<reference evidence="1 2" key="1">
    <citation type="submission" date="2014-03" db="EMBL/GenBank/DDBJ databases">
        <title>Draft Genome Sequences of Four Burkholderia Strains.</title>
        <authorList>
            <person name="Liu X.Y."/>
            <person name="Li C.X."/>
            <person name="Xu J.H."/>
        </authorList>
    </citation>
    <scope>NUCLEOTIDE SEQUENCE [LARGE SCALE GENOMIC DNA]</scope>
    <source>
        <strain evidence="1 2">DSM 50014</strain>
    </source>
</reference>
<name>A0A069PUN3_9BURK</name>
<dbReference type="EMBL" id="JFHC01000003">
    <property type="protein sequence ID" value="KDR44240.1"/>
    <property type="molecule type" value="Genomic_DNA"/>
</dbReference>
<protein>
    <submittedName>
        <fullName evidence="1">Xylose isomerase</fullName>
    </submittedName>
</protein>
<accession>A0A069PUN3</accession>
<organism evidence="1 2">
    <name type="scientific">Caballeronia glathei</name>
    <dbReference type="NCBI Taxonomy" id="60547"/>
    <lineage>
        <taxon>Bacteria</taxon>
        <taxon>Pseudomonadati</taxon>
        <taxon>Pseudomonadota</taxon>
        <taxon>Betaproteobacteria</taxon>
        <taxon>Burkholderiales</taxon>
        <taxon>Burkholderiaceae</taxon>
        <taxon>Caballeronia</taxon>
    </lineage>
</organism>
<dbReference type="Proteomes" id="UP000027466">
    <property type="component" value="Unassembled WGS sequence"/>
</dbReference>
<dbReference type="GO" id="GO:0016853">
    <property type="term" value="F:isomerase activity"/>
    <property type="evidence" value="ECO:0007669"/>
    <property type="project" value="UniProtKB-KW"/>
</dbReference>
<keyword evidence="2" id="KW-1185">Reference proteome</keyword>
<evidence type="ECO:0000313" key="2">
    <source>
        <dbReference type="Proteomes" id="UP000027466"/>
    </source>
</evidence>
<keyword evidence="1" id="KW-0413">Isomerase</keyword>
<gene>
    <name evidence="1" type="ORF">BG61_19440</name>
</gene>
<evidence type="ECO:0000313" key="1">
    <source>
        <dbReference type="EMBL" id="KDR44240.1"/>
    </source>
</evidence>
<sequence length="42" mass="4499">MLAGGYSLESLAADAAAREIAPRHVSGQQERLENIVNRAIYG</sequence>
<proteinExistence type="predicted"/>